<evidence type="ECO:0000313" key="9">
    <source>
        <dbReference type="EMBL" id="TVU56650.1"/>
    </source>
</evidence>
<gene>
    <name evidence="9" type="ORF">FQK23_06880</name>
</gene>
<feature type="transmembrane region" description="Helical" evidence="8">
    <location>
        <begin position="292"/>
        <end position="318"/>
    </location>
</feature>
<dbReference type="EMBL" id="VMTY01000018">
    <property type="protein sequence ID" value="TVU56650.1"/>
    <property type="molecule type" value="Genomic_DNA"/>
</dbReference>
<dbReference type="GO" id="GO:0016758">
    <property type="term" value="F:hexosyltransferase activity"/>
    <property type="evidence" value="ECO:0007669"/>
    <property type="project" value="InterPro"/>
</dbReference>
<comment type="caution">
    <text evidence="9">The sequence shown here is derived from an EMBL/GenBank/DDBJ whole genome shotgun (WGS) entry which is preliminary data.</text>
</comment>
<feature type="transmembrane region" description="Helical" evidence="8">
    <location>
        <begin position="92"/>
        <end position="114"/>
    </location>
</feature>
<feature type="transmembrane region" description="Helical" evidence="8">
    <location>
        <begin position="325"/>
        <end position="344"/>
    </location>
</feature>
<protein>
    <submittedName>
        <fullName evidence="9">DUF2029 domain-containing protein</fullName>
    </submittedName>
</protein>
<evidence type="ECO:0000313" key="10">
    <source>
        <dbReference type="Proteomes" id="UP000320531"/>
    </source>
</evidence>
<evidence type="ECO:0000256" key="5">
    <source>
        <dbReference type="ARBA" id="ARBA00022989"/>
    </source>
</evidence>
<name>A0A558GID0_9CORY</name>
<organism evidence="9 10">
    <name type="scientific">Corynebacterium aurimucosum</name>
    <dbReference type="NCBI Taxonomy" id="169292"/>
    <lineage>
        <taxon>Bacteria</taxon>
        <taxon>Bacillati</taxon>
        <taxon>Actinomycetota</taxon>
        <taxon>Actinomycetes</taxon>
        <taxon>Mycobacteriales</taxon>
        <taxon>Corynebacteriaceae</taxon>
        <taxon>Corynebacterium</taxon>
    </lineage>
</organism>
<keyword evidence="4 8" id="KW-0812">Transmembrane</keyword>
<dbReference type="InterPro" id="IPR018584">
    <property type="entry name" value="GT87"/>
</dbReference>
<comment type="subcellular location">
    <subcellularLocation>
        <location evidence="1">Cell membrane</location>
        <topology evidence="1">Multi-pass membrane protein</topology>
    </subcellularLocation>
</comment>
<dbReference type="GO" id="GO:0005886">
    <property type="term" value="C:plasma membrane"/>
    <property type="evidence" value="ECO:0007669"/>
    <property type="project" value="UniProtKB-SubCell"/>
</dbReference>
<comment type="similarity">
    <text evidence="7">Belongs to the glycosyltransferase 87 family.</text>
</comment>
<dbReference type="AlphaFoldDB" id="A0A558GID0"/>
<proteinExistence type="inferred from homology"/>
<keyword evidence="5 8" id="KW-1133">Transmembrane helix</keyword>
<feature type="transmembrane region" description="Helical" evidence="8">
    <location>
        <begin position="262"/>
        <end position="280"/>
    </location>
</feature>
<keyword evidence="6 8" id="KW-0472">Membrane</keyword>
<dbReference type="Proteomes" id="UP000320531">
    <property type="component" value="Unassembled WGS sequence"/>
</dbReference>
<feature type="transmembrane region" description="Helical" evidence="8">
    <location>
        <begin position="364"/>
        <end position="381"/>
    </location>
</feature>
<keyword evidence="3" id="KW-0808">Transferase</keyword>
<dbReference type="Pfam" id="PF09594">
    <property type="entry name" value="GT87"/>
    <property type="match status" value="1"/>
</dbReference>
<evidence type="ECO:0000256" key="6">
    <source>
        <dbReference type="ARBA" id="ARBA00023136"/>
    </source>
</evidence>
<evidence type="ECO:0000256" key="2">
    <source>
        <dbReference type="ARBA" id="ARBA00022475"/>
    </source>
</evidence>
<evidence type="ECO:0000256" key="1">
    <source>
        <dbReference type="ARBA" id="ARBA00004651"/>
    </source>
</evidence>
<evidence type="ECO:0000256" key="3">
    <source>
        <dbReference type="ARBA" id="ARBA00022679"/>
    </source>
</evidence>
<evidence type="ECO:0000256" key="7">
    <source>
        <dbReference type="ARBA" id="ARBA00024033"/>
    </source>
</evidence>
<accession>A0A558GID0</accession>
<feature type="transmembrane region" description="Helical" evidence="8">
    <location>
        <begin position="173"/>
        <end position="195"/>
    </location>
</feature>
<feature type="transmembrane region" description="Helical" evidence="8">
    <location>
        <begin position="126"/>
        <end position="142"/>
    </location>
</feature>
<evidence type="ECO:0000256" key="8">
    <source>
        <dbReference type="SAM" id="Phobius"/>
    </source>
</evidence>
<keyword evidence="2" id="KW-1003">Cell membrane</keyword>
<evidence type="ECO:0000256" key="4">
    <source>
        <dbReference type="ARBA" id="ARBA00022692"/>
    </source>
</evidence>
<reference evidence="9 10" key="1">
    <citation type="submission" date="2019-07" db="EMBL/GenBank/DDBJ databases">
        <title>Draft genome of C. aurimucosum strain 14-2523.</title>
        <authorList>
            <person name="Pacheco L.G.C."/>
            <person name="Aguiar E.R.G.R."/>
            <person name="Navas J."/>
            <person name="Santos C.S."/>
            <person name="Rocha D.J.P.G."/>
        </authorList>
    </citation>
    <scope>NUCLEOTIDE SEQUENCE [LARGE SCALE GENOMIC DNA]</scope>
    <source>
        <strain evidence="9 10">14-2523</strain>
    </source>
</reference>
<sequence>MKKALSSPFLPLIIAGLAALPWIIQPAALFSGGSVLPYYHVDLDVYREGGRALLRGENLYTQSYVLDNGVSLPFTYPPFAAVLFATVSWIPLWLLSLLLTAASVAALWGCLYAVLSRSCTTHRPGWWSSWALCVCLLCEPVIDTLSFGQVNLLLTAMVVVDCLLLNSRSPWRGALSGVAMAIKLTPAVFLAVFVIRREWRAFTTALGSFTVCGVVGHFASPASSTVYWSDTIRDSSRIGTLTYSSNQSLRGLLSRVIPEQATALWIVGCLLIVATLWWVMERTSSQIELLLLASSAALLCSPVSWSHHFTWLCLAAVYLTARRRWFIASLTWLVLLARGHWLVPHGEQLELTWSWWQQIPGNDYFLLVVFLVALSCWLKLTPLEEGSFFRRLAPIGGGVSVQPKTGTLPRAHRAKDATAQ</sequence>